<evidence type="ECO:0000259" key="1">
    <source>
        <dbReference type="Pfam" id="PF18765"/>
    </source>
</evidence>
<sequence length="96" mass="10948">MDDALGKEKIIDICKSHGINYLALFGSRARGDARSNNDVDLLVKFNKVVSLFDLIRAENAFEDRLHLPVDLVMEDSLKPLIRPYVEKDLKVIYAEE</sequence>
<evidence type="ECO:0000313" key="3">
    <source>
        <dbReference type="Proteomes" id="UP000231252"/>
    </source>
</evidence>
<gene>
    <name evidence="2" type="ORF">COT50_03215</name>
</gene>
<dbReference type="InterPro" id="IPR043519">
    <property type="entry name" value="NT_sf"/>
</dbReference>
<evidence type="ECO:0000313" key="2">
    <source>
        <dbReference type="EMBL" id="PIS22208.1"/>
    </source>
</evidence>
<feature type="domain" description="Polymerase beta nucleotidyltransferase" evidence="1">
    <location>
        <begin position="8"/>
        <end position="94"/>
    </location>
</feature>
<accession>A0A2H0XDK5</accession>
<dbReference type="InterPro" id="IPR041633">
    <property type="entry name" value="Polbeta"/>
</dbReference>
<comment type="caution">
    <text evidence="2">The sequence shown here is derived from an EMBL/GenBank/DDBJ whole genome shotgun (WGS) entry which is preliminary data.</text>
</comment>
<dbReference type="AlphaFoldDB" id="A0A2H0XDK5"/>
<dbReference type="PANTHER" id="PTHR43852">
    <property type="entry name" value="NUCLEOTIDYLTRANSFERASE"/>
    <property type="match status" value="1"/>
</dbReference>
<dbReference type="SUPFAM" id="SSF81301">
    <property type="entry name" value="Nucleotidyltransferase"/>
    <property type="match status" value="1"/>
</dbReference>
<dbReference type="Pfam" id="PF18765">
    <property type="entry name" value="Polbeta"/>
    <property type="match status" value="1"/>
</dbReference>
<name>A0A2H0XDK5_UNCKA</name>
<dbReference type="EMBL" id="PEYU01000071">
    <property type="protein sequence ID" value="PIS22208.1"/>
    <property type="molecule type" value="Genomic_DNA"/>
</dbReference>
<dbReference type="InterPro" id="IPR052930">
    <property type="entry name" value="TA_antitoxin_MntA"/>
</dbReference>
<dbReference type="Proteomes" id="UP000231252">
    <property type="component" value="Unassembled WGS sequence"/>
</dbReference>
<dbReference type="PANTHER" id="PTHR43852:SF2">
    <property type="entry name" value="PROTEIN ADENYLYLTRANSFERASE MNTA"/>
    <property type="match status" value="1"/>
</dbReference>
<dbReference type="Gene3D" id="3.30.460.10">
    <property type="entry name" value="Beta Polymerase, domain 2"/>
    <property type="match status" value="1"/>
</dbReference>
<reference evidence="3" key="1">
    <citation type="submission" date="2017-09" db="EMBL/GenBank/DDBJ databases">
        <title>Depth-based differentiation of microbial function through sediment-hosted aquifers and enrichment of novel symbionts in the deep terrestrial subsurface.</title>
        <authorList>
            <person name="Probst A.J."/>
            <person name="Ladd B."/>
            <person name="Jarett J.K."/>
            <person name="Geller-Mcgrath D.E."/>
            <person name="Sieber C.M.K."/>
            <person name="Emerson J.B."/>
            <person name="Anantharaman K."/>
            <person name="Thomas B.C."/>
            <person name="Malmstrom R."/>
            <person name="Stieglmeier M."/>
            <person name="Klingl A."/>
            <person name="Woyke T."/>
            <person name="Ryan C.M."/>
            <person name="Banfield J.F."/>
        </authorList>
    </citation>
    <scope>NUCLEOTIDE SEQUENCE [LARGE SCALE GENOMIC DNA]</scope>
</reference>
<dbReference type="CDD" id="cd05403">
    <property type="entry name" value="NT_KNTase_like"/>
    <property type="match status" value="1"/>
</dbReference>
<organism evidence="2 3">
    <name type="scientific">candidate division WWE3 bacterium CG08_land_8_20_14_0_20_41_10</name>
    <dbReference type="NCBI Taxonomy" id="1975085"/>
    <lineage>
        <taxon>Bacteria</taxon>
        <taxon>Katanobacteria</taxon>
    </lineage>
</organism>
<proteinExistence type="predicted"/>
<protein>
    <recommendedName>
        <fullName evidence="1">Polymerase beta nucleotidyltransferase domain-containing protein</fullName>
    </recommendedName>
</protein>